<organism evidence="3 4">
    <name type="scientific">Phycicoccus sonneratiae</name>
    <dbReference type="NCBI Taxonomy" id="2807628"/>
    <lineage>
        <taxon>Bacteria</taxon>
        <taxon>Bacillati</taxon>
        <taxon>Actinomycetota</taxon>
        <taxon>Actinomycetes</taxon>
        <taxon>Micrococcales</taxon>
        <taxon>Intrasporangiaceae</taxon>
        <taxon>Phycicoccus</taxon>
    </lineage>
</organism>
<feature type="transmembrane region" description="Helical" evidence="2">
    <location>
        <begin position="220"/>
        <end position="240"/>
    </location>
</feature>
<evidence type="ECO:0008006" key="5">
    <source>
        <dbReference type="Google" id="ProtNLM"/>
    </source>
</evidence>
<reference evidence="3" key="1">
    <citation type="submission" date="2021-02" db="EMBL/GenBank/DDBJ databases">
        <title>Phycicoccus sp. MQZ13P-5T, whole genome shotgun sequence.</title>
        <authorList>
            <person name="Tuo L."/>
        </authorList>
    </citation>
    <scope>NUCLEOTIDE SEQUENCE</scope>
    <source>
        <strain evidence="3">MQZ13P-5</strain>
    </source>
</reference>
<keyword evidence="4" id="KW-1185">Reference proteome</keyword>
<feature type="transmembrane region" description="Helical" evidence="2">
    <location>
        <begin position="6"/>
        <end position="27"/>
    </location>
</feature>
<feature type="transmembrane region" description="Helical" evidence="2">
    <location>
        <begin position="48"/>
        <end position="66"/>
    </location>
</feature>
<proteinExistence type="predicted"/>
<feature type="transmembrane region" description="Helical" evidence="2">
    <location>
        <begin position="269"/>
        <end position="289"/>
    </location>
</feature>
<comment type="caution">
    <text evidence="3">The sequence shown here is derived from an EMBL/GenBank/DDBJ whole genome shotgun (WGS) entry which is preliminary data.</text>
</comment>
<feature type="transmembrane region" description="Helical" evidence="2">
    <location>
        <begin position="127"/>
        <end position="145"/>
    </location>
</feature>
<dbReference type="Proteomes" id="UP001430172">
    <property type="component" value="Unassembled WGS sequence"/>
</dbReference>
<dbReference type="RefSeq" id="WP_204132819.1">
    <property type="nucleotide sequence ID" value="NZ_JAFDVD010000024.1"/>
</dbReference>
<feature type="region of interest" description="Disordered" evidence="1">
    <location>
        <begin position="293"/>
        <end position="323"/>
    </location>
</feature>
<evidence type="ECO:0000256" key="2">
    <source>
        <dbReference type="SAM" id="Phobius"/>
    </source>
</evidence>
<evidence type="ECO:0000313" key="3">
    <source>
        <dbReference type="EMBL" id="MBM6402355.1"/>
    </source>
</evidence>
<feature type="compositionally biased region" description="Polar residues" evidence="1">
    <location>
        <begin position="312"/>
        <end position="323"/>
    </location>
</feature>
<keyword evidence="2" id="KW-1133">Transmembrane helix</keyword>
<feature type="compositionally biased region" description="Polar residues" evidence="1">
    <location>
        <begin position="293"/>
        <end position="302"/>
    </location>
</feature>
<evidence type="ECO:0000313" key="4">
    <source>
        <dbReference type="Proteomes" id="UP001430172"/>
    </source>
</evidence>
<dbReference type="EMBL" id="JAFDVD010000024">
    <property type="protein sequence ID" value="MBM6402355.1"/>
    <property type="molecule type" value="Genomic_DNA"/>
</dbReference>
<gene>
    <name evidence="3" type="ORF">JQN70_18315</name>
</gene>
<sequence length="323" mass="33174">MDALGLTLGLALPALFVALVVHVARTVSATLGRRGEDPVVRGARRRTAGATAAAGLAVVVVLAVTTDPTPGANPLVGSVAVLLVGAVMAATATLVELTWPRPRGSVRTAPARPRPDVGPRLRRLRHGGALVLVALCALTAVLGATEGVDHGRRMPDLTAFRMVGDGLFPGWPYGLGLLVALGVLGLVTQWGLRVVEARPSLDEQHATVDAAARRAATARLLRYAACSTWLAVLGVAFVAGSSLHEYAQGLRGSGSPSAHHPPLDWRQDLAFGLFALGVLAGVLAFVSAVTSPTPHVTASSSGRRPGTGTVLRATSSTSPDPSR</sequence>
<evidence type="ECO:0000256" key="1">
    <source>
        <dbReference type="SAM" id="MobiDB-lite"/>
    </source>
</evidence>
<keyword evidence="2" id="KW-0812">Transmembrane</keyword>
<name>A0ABS2CRE5_9MICO</name>
<protein>
    <recommendedName>
        <fullName evidence="5">DUF1206 domain-containing protein</fullName>
    </recommendedName>
</protein>
<feature type="transmembrane region" description="Helical" evidence="2">
    <location>
        <begin position="171"/>
        <end position="192"/>
    </location>
</feature>
<feature type="transmembrane region" description="Helical" evidence="2">
    <location>
        <begin position="78"/>
        <end position="99"/>
    </location>
</feature>
<accession>A0ABS2CRE5</accession>
<keyword evidence="2" id="KW-0472">Membrane</keyword>